<dbReference type="STRING" id="200904.GCA_900168775_02543"/>
<protein>
    <submittedName>
        <fullName evidence="1">Stage III sporulation protein AB</fullName>
    </submittedName>
</protein>
<comment type="caution">
    <text evidence="1">The sequence shown here is derived from an EMBL/GenBank/DDBJ whole genome shotgun (WGS) entry which is preliminary data.</text>
</comment>
<gene>
    <name evidence="1" type="ORF">DES48_101162</name>
</gene>
<organism evidence="1 2">
    <name type="scientific">Paraliobacillus ryukyuensis</name>
    <dbReference type="NCBI Taxonomy" id="200904"/>
    <lineage>
        <taxon>Bacteria</taxon>
        <taxon>Bacillati</taxon>
        <taxon>Bacillota</taxon>
        <taxon>Bacilli</taxon>
        <taxon>Bacillales</taxon>
        <taxon>Bacillaceae</taxon>
        <taxon>Paraliobacillus</taxon>
    </lineage>
</organism>
<keyword evidence="2" id="KW-1185">Reference proteome</keyword>
<proteinExistence type="predicted"/>
<reference evidence="1 2" key="1">
    <citation type="submission" date="2018-06" db="EMBL/GenBank/DDBJ databases">
        <title>Genomic Encyclopedia of Type Strains, Phase IV (KMG-IV): sequencing the most valuable type-strain genomes for metagenomic binning, comparative biology and taxonomic classification.</title>
        <authorList>
            <person name="Goeker M."/>
        </authorList>
    </citation>
    <scope>NUCLEOTIDE SEQUENCE [LARGE SCALE GENOMIC DNA]</scope>
    <source>
        <strain evidence="1 2">DSM 15140</strain>
    </source>
</reference>
<dbReference type="AlphaFoldDB" id="A0A366EJ26"/>
<evidence type="ECO:0000313" key="2">
    <source>
        <dbReference type="Proteomes" id="UP000252254"/>
    </source>
</evidence>
<dbReference type="EMBL" id="QNRI01000001">
    <property type="protein sequence ID" value="RBP01425.1"/>
    <property type="molecule type" value="Genomic_DNA"/>
</dbReference>
<sequence>MKGLINNSTLGVSEKEILEQFGQTLGQHDITQQIKYIQLAQTHLQRILENALDEQHRYSKMVKSLGFLAGLFIVLLLI</sequence>
<accession>A0A366EJ26</accession>
<name>A0A366EJ26_9BACI</name>
<dbReference type="InterPro" id="IPR014198">
    <property type="entry name" value="Spore_III_AB"/>
</dbReference>
<dbReference type="Proteomes" id="UP000252254">
    <property type="component" value="Unassembled WGS sequence"/>
</dbReference>
<dbReference type="Pfam" id="PF09548">
    <property type="entry name" value="Spore_III_AB"/>
    <property type="match status" value="1"/>
</dbReference>
<evidence type="ECO:0000313" key="1">
    <source>
        <dbReference type="EMBL" id="RBP01425.1"/>
    </source>
</evidence>